<keyword evidence="11" id="KW-0862">Zinc</keyword>
<feature type="binding site" evidence="11">
    <location>
        <position position="78"/>
    </location>
    <ligand>
        <name>Mg(2+)</name>
        <dbReference type="ChEBI" id="CHEBI:18420"/>
    </ligand>
</feature>
<dbReference type="RefSeq" id="WP_013907612.1">
    <property type="nucleotide sequence ID" value="NC_015681.1"/>
</dbReference>
<dbReference type="Proteomes" id="UP000006793">
    <property type="component" value="Chromosome"/>
</dbReference>
<evidence type="ECO:0000256" key="8">
    <source>
        <dbReference type="ARBA" id="ARBA00022605"/>
    </source>
</evidence>
<dbReference type="GO" id="GO:0005737">
    <property type="term" value="C:cytoplasm"/>
    <property type="evidence" value="ECO:0007669"/>
    <property type="project" value="UniProtKB-SubCell"/>
</dbReference>
<dbReference type="GO" id="GO:0004635">
    <property type="term" value="F:phosphoribosyl-AMP cyclohydrolase activity"/>
    <property type="evidence" value="ECO:0007669"/>
    <property type="project" value="UniProtKB-UniRule"/>
</dbReference>
<dbReference type="OrthoDB" id="9795769at2"/>
<dbReference type="Gene3D" id="4.10.80.70">
    <property type="match status" value="1"/>
</dbReference>
<feature type="binding site" evidence="11">
    <location>
        <position position="76"/>
    </location>
    <ligand>
        <name>Mg(2+)</name>
        <dbReference type="ChEBI" id="CHEBI:18420"/>
    </ligand>
</feature>
<dbReference type="GO" id="GO:0004636">
    <property type="term" value="F:phosphoribosyl-ATP diphosphatase activity"/>
    <property type="evidence" value="ECO:0007669"/>
    <property type="project" value="UniProtKB-EC"/>
</dbReference>
<dbReference type="Pfam" id="PF01502">
    <property type="entry name" value="PRA-CH"/>
    <property type="match status" value="1"/>
</dbReference>
<keyword evidence="14" id="KW-1185">Reference proteome</keyword>
<keyword evidence="9 11" id="KW-0378">Hydrolase</keyword>
<dbReference type="FunFam" id="3.10.20.810:FF:000001">
    <property type="entry name" value="Histidine biosynthesis bifunctional protein HisIE"/>
    <property type="match status" value="1"/>
</dbReference>
<keyword evidence="8 11" id="KW-0028">Amino-acid biosynthesis</keyword>
<comment type="catalytic activity">
    <reaction evidence="2">
        <text>1-(5-phospho-beta-D-ribosyl)-ATP + H2O = 1-(5-phospho-beta-D-ribosyl)-5'-AMP + diphosphate + H(+)</text>
        <dbReference type="Rhea" id="RHEA:22828"/>
        <dbReference type="ChEBI" id="CHEBI:15377"/>
        <dbReference type="ChEBI" id="CHEBI:15378"/>
        <dbReference type="ChEBI" id="CHEBI:33019"/>
        <dbReference type="ChEBI" id="CHEBI:59457"/>
        <dbReference type="ChEBI" id="CHEBI:73183"/>
        <dbReference type="EC" id="3.6.1.31"/>
    </reaction>
</comment>
<accession>F8ADJ6</accession>
<comment type="catalytic activity">
    <reaction evidence="1 11">
        <text>1-(5-phospho-beta-D-ribosyl)-5'-AMP + H2O = 1-(5-phospho-beta-D-ribosyl)-5-[(5-phospho-beta-D-ribosylamino)methylideneamino]imidazole-4-carboxamide</text>
        <dbReference type="Rhea" id="RHEA:20049"/>
        <dbReference type="ChEBI" id="CHEBI:15377"/>
        <dbReference type="ChEBI" id="CHEBI:58435"/>
        <dbReference type="ChEBI" id="CHEBI:59457"/>
        <dbReference type="EC" id="3.5.4.19"/>
    </reaction>
</comment>
<evidence type="ECO:0000256" key="6">
    <source>
        <dbReference type="ARBA" id="ARBA00008299"/>
    </source>
</evidence>
<dbReference type="GO" id="GO:0000105">
    <property type="term" value="P:L-histidine biosynthetic process"/>
    <property type="evidence" value="ECO:0007669"/>
    <property type="project" value="UniProtKB-UniRule"/>
</dbReference>
<evidence type="ECO:0000259" key="12">
    <source>
        <dbReference type="Pfam" id="PF01502"/>
    </source>
</evidence>
<comment type="cofactor">
    <cofactor evidence="11">
        <name>Mg(2+)</name>
        <dbReference type="ChEBI" id="CHEBI:18420"/>
    </cofactor>
    <text evidence="11">Binds 1 Mg(2+) ion per subunit.</text>
</comment>
<feature type="binding site" evidence="11">
    <location>
        <position position="99"/>
    </location>
    <ligand>
        <name>Zn(2+)</name>
        <dbReference type="ChEBI" id="CHEBI:29105"/>
        <note>ligand shared between dimeric partners</note>
    </ligand>
</feature>
<evidence type="ECO:0000256" key="4">
    <source>
        <dbReference type="ARBA" id="ARBA00005204"/>
    </source>
</evidence>
<name>F8ADJ6_THEID</name>
<feature type="binding site" evidence="11">
    <location>
        <position position="74"/>
    </location>
    <ligand>
        <name>Mg(2+)</name>
        <dbReference type="ChEBI" id="CHEBI:18420"/>
    </ligand>
</feature>
<dbReference type="AlphaFoldDB" id="F8ADJ6"/>
<evidence type="ECO:0000256" key="7">
    <source>
        <dbReference type="ARBA" id="ARBA00022490"/>
    </source>
</evidence>
<dbReference type="PATRIC" id="fig|667014.3.peg.1024"/>
<dbReference type="eggNOG" id="COG0139">
    <property type="taxonomic scope" value="Bacteria"/>
</dbReference>
<dbReference type="HOGENOM" id="CLU_048577_5_0_0"/>
<feature type="binding site" evidence="11">
    <location>
        <position position="92"/>
    </location>
    <ligand>
        <name>Zn(2+)</name>
        <dbReference type="ChEBI" id="CHEBI:29105"/>
        <note>ligand shared between dimeric partners</note>
    </ligand>
</feature>
<evidence type="ECO:0000256" key="10">
    <source>
        <dbReference type="ARBA" id="ARBA00023102"/>
    </source>
</evidence>
<dbReference type="NCBIfam" id="NF000768">
    <property type="entry name" value="PRK00051.1"/>
    <property type="match status" value="1"/>
</dbReference>
<dbReference type="EMBL" id="CP002683">
    <property type="protein sequence ID" value="AEH44870.1"/>
    <property type="molecule type" value="Genomic_DNA"/>
</dbReference>
<dbReference type="FunCoup" id="F8ADJ6">
    <property type="interactions" value="243"/>
</dbReference>
<dbReference type="UniPathway" id="UPA00031">
    <property type="reaction ID" value="UER00008"/>
</dbReference>
<sequence>MIKPDFEKTGGLVPVIAQDYKTGDVLMLAYMNEEAWKKTLETGKVHYYSRSRNKIWLKGESSGHVQLVKEIFLDCDLDTVLIKVDQLGGAACHKGYRSCFYRRLDGNELKIVGEKIFDPEVVYGKKA</sequence>
<dbReference type="PANTHER" id="PTHR42945">
    <property type="entry name" value="HISTIDINE BIOSYNTHESIS BIFUNCTIONAL PROTEIN"/>
    <property type="match status" value="1"/>
</dbReference>
<dbReference type="InterPro" id="IPR038019">
    <property type="entry name" value="PRib_AMP_CycHydrolase_sf"/>
</dbReference>
<dbReference type="InterPro" id="IPR026660">
    <property type="entry name" value="PRA-CH"/>
</dbReference>
<comment type="similarity">
    <text evidence="11">Belongs to the PRA-CH family.</text>
</comment>
<dbReference type="PaxDb" id="667014-Thein_0998"/>
<proteinExistence type="inferred from homology"/>
<comment type="similarity">
    <text evidence="6">In the N-terminal section; belongs to the PRA-CH family.</text>
</comment>
<evidence type="ECO:0000256" key="11">
    <source>
        <dbReference type="HAMAP-Rule" id="MF_01021"/>
    </source>
</evidence>
<keyword evidence="10 11" id="KW-0368">Histidine biosynthesis</keyword>
<dbReference type="SUPFAM" id="SSF141734">
    <property type="entry name" value="HisI-like"/>
    <property type="match status" value="1"/>
</dbReference>
<dbReference type="GO" id="GO:0008270">
    <property type="term" value="F:zinc ion binding"/>
    <property type="evidence" value="ECO:0007669"/>
    <property type="project" value="UniProtKB-UniRule"/>
</dbReference>
<evidence type="ECO:0000313" key="14">
    <source>
        <dbReference type="Proteomes" id="UP000006793"/>
    </source>
</evidence>
<evidence type="ECO:0000256" key="3">
    <source>
        <dbReference type="ARBA" id="ARBA00005169"/>
    </source>
</evidence>
<comment type="similarity">
    <text evidence="5">In the C-terminal section; belongs to the PRA-PH family.</text>
</comment>
<evidence type="ECO:0000256" key="2">
    <source>
        <dbReference type="ARBA" id="ARBA00001460"/>
    </source>
</evidence>
<organism evidence="13 14">
    <name type="scientific">Thermodesulfatator indicus (strain DSM 15286 / JCM 11887 / CIR29812)</name>
    <dbReference type="NCBI Taxonomy" id="667014"/>
    <lineage>
        <taxon>Bacteria</taxon>
        <taxon>Pseudomonadati</taxon>
        <taxon>Thermodesulfobacteriota</taxon>
        <taxon>Thermodesulfobacteria</taxon>
        <taxon>Thermodesulfobacteriales</taxon>
        <taxon>Thermodesulfatatoraceae</taxon>
        <taxon>Thermodesulfatator</taxon>
    </lineage>
</organism>
<evidence type="ECO:0000313" key="13">
    <source>
        <dbReference type="EMBL" id="AEH44870.1"/>
    </source>
</evidence>
<dbReference type="GO" id="GO:0000287">
    <property type="term" value="F:magnesium ion binding"/>
    <property type="evidence" value="ECO:0007669"/>
    <property type="project" value="UniProtKB-UniRule"/>
</dbReference>
<reference evidence="13 14" key="2">
    <citation type="journal article" date="2012" name="Stand. Genomic Sci.">
        <title>Complete genome sequence of the thermophilic sulfate-reducing ocean bacterium Thermodesulfatator indicus type strain (CIR29812(T)).</title>
        <authorList>
            <person name="Anderson I."/>
            <person name="Saunders E."/>
            <person name="Lapidus A."/>
            <person name="Nolan M."/>
            <person name="Lucas S."/>
            <person name="Tice H."/>
            <person name="Del Rio T.G."/>
            <person name="Cheng J.F."/>
            <person name="Han C."/>
            <person name="Tapia R."/>
            <person name="Goodwin L.A."/>
            <person name="Pitluck S."/>
            <person name="Liolios K."/>
            <person name="Mavromatis K."/>
            <person name="Pagani I."/>
            <person name="Ivanova N."/>
            <person name="Mikhailova N."/>
            <person name="Pati A."/>
            <person name="Chen A."/>
            <person name="Palaniappan K."/>
            <person name="Land M."/>
            <person name="Hauser L."/>
            <person name="Jeffries C.D."/>
            <person name="Chang Y.J."/>
            <person name="Brambilla E.M."/>
            <person name="Rohde M."/>
            <person name="Spring S."/>
            <person name="Goker M."/>
            <person name="Detter J.C."/>
            <person name="Woyke T."/>
            <person name="Bristow J."/>
            <person name="Eisen J.A."/>
            <person name="Markowitz V."/>
            <person name="Hugenholtz P."/>
            <person name="Kyrpides N.C."/>
            <person name="Klenk H.P."/>
        </authorList>
    </citation>
    <scope>NUCLEOTIDE SEQUENCE [LARGE SCALE GENOMIC DNA]</scope>
    <source>
        <strain evidence="14">DSM 15286 / JCM 11887 / CIR29812</strain>
    </source>
</reference>
<comment type="subcellular location">
    <subcellularLocation>
        <location evidence="11">Cytoplasm</location>
    </subcellularLocation>
</comment>
<reference evidence="14" key="1">
    <citation type="submission" date="2011-04" db="EMBL/GenBank/DDBJ databases">
        <title>The complete genome of Thermodesulfatator indicus DSM 15286.</title>
        <authorList>
            <person name="Lucas S."/>
            <person name="Copeland A."/>
            <person name="Lapidus A."/>
            <person name="Bruce D."/>
            <person name="Goodwin L."/>
            <person name="Pitluck S."/>
            <person name="Peters L."/>
            <person name="Kyrpides N."/>
            <person name="Mavromatis K."/>
            <person name="Pagani I."/>
            <person name="Ivanova N."/>
            <person name="Saunders L."/>
            <person name="Detter J.C."/>
            <person name="Tapia R."/>
            <person name="Han C."/>
            <person name="Land M."/>
            <person name="Hauser L."/>
            <person name="Markowitz V."/>
            <person name="Cheng J.-F."/>
            <person name="Hugenholtz P."/>
            <person name="Woyke T."/>
            <person name="Wu D."/>
            <person name="Spring S."/>
            <person name="Schroeder M."/>
            <person name="Brambilla E."/>
            <person name="Klenk H.-P."/>
            <person name="Eisen J.A."/>
        </authorList>
    </citation>
    <scope>NUCLEOTIDE SEQUENCE [LARGE SCALE GENOMIC DNA]</scope>
    <source>
        <strain evidence="14">DSM 15286 / JCM 11887 / CIR29812</strain>
    </source>
</reference>
<evidence type="ECO:0000256" key="9">
    <source>
        <dbReference type="ARBA" id="ARBA00022801"/>
    </source>
</evidence>
<gene>
    <name evidence="11" type="primary">hisI</name>
    <name evidence="13" type="ordered locus">Thein_0998</name>
</gene>
<dbReference type="HAMAP" id="MF_01021">
    <property type="entry name" value="HisI"/>
    <property type="match status" value="1"/>
</dbReference>
<evidence type="ECO:0000256" key="1">
    <source>
        <dbReference type="ARBA" id="ARBA00000024"/>
    </source>
</evidence>
<dbReference type="InParanoid" id="F8ADJ6"/>
<evidence type="ECO:0000256" key="5">
    <source>
        <dbReference type="ARBA" id="ARBA00007731"/>
    </source>
</evidence>
<comment type="subunit">
    <text evidence="11">Homodimer.</text>
</comment>
<keyword evidence="11" id="KW-0460">Magnesium</keyword>
<dbReference type="STRING" id="667014.Thein_0998"/>
<dbReference type="InterPro" id="IPR002496">
    <property type="entry name" value="PRib_AMP_CycHydrolase_dom"/>
</dbReference>
<dbReference type="EC" id="3.5.4.19" evidence="11"/>
<comment type="cofactor">
    <cofactor evidence="11">
        <name>Zn(2+)</name>
        <dbReference type="ChEBI" id="CHEBI:29105"/>
    </cofactor>
    <text evidence="11">Binds 1 zinc ion per subunit.</text>
</comment>
<comment type="function">
    <text evidence="11">Catalyzes the hydrolysis of the adenine ring of phosphoribosyl-AMP.</text>
</comment>
<dbReference type="KEGG" id="tid:Thein_0998"/>
<comment type="pathway">
    <text evidence="3 11">Amino-acid biosynthesis; L-histidine biosynthesis; L-histidine from 5-phospho-alpha-D-ribose 1-diphosphate: step 3/9.</text>
</comment>
<dbReference type="Gene3D" id="3.10.20.810">
    <property type="entry name" value="Phosphoribosyl-AMP cyclohydrolase"/>
    <property type="match status" value="1"/>
</dbReference>
<comment type="pathway">
    <text evidence="4">Amino-acid biosynthesis; L-histidine biosynthesis; L-histidine from 5-phospho-alpha-D-ribose 1-diphosphate: step 2/9.</text>
</comment>
<keyword evidence="11" id="KW-0479">Metal-binding</keyword>
<keyword evidence="7 11" id="KW-0963">Cytoplasm</keyword>
<feature type="domain" description="Phosphoribosyl-AMP cyclohydrolase" evidence="12">
    <location>
        <begin position="27"/>
        <end position="101"/>
    </location>
</feature>
<feature type="binding site" evidence="11">
    <location>
        <position position="75"/>
    </location>
    <ligand>
        <name>Zn(2+)</name>
        <dbReference type="ChEBI" id="CHEBI:29105"/>
        <note>ligand shared between dimeric partners</note>
    </ligand>
</feature>
<dbReference type="PANTHER" id="PTHR42945:SF1">
    <property type="entry name" value="HISTIDINE BIOSYNTHESIS BIFUNCTIONAL PROTEIN HIS7"/>
    <property type="match status" value="1"/>
</dbReference>
<protein>
    <recommendedName>
        <fullName evidence="11">Phosphoribosyl-AMP cyclohydrolase</fullName>
        <shortName evidence="11">PRA-CH</shortName>
        <ecNumber evidence="11">3.5.4.19</ecNumber>
    </recommendedName>
</protein>